<comment type="similarity">
    <text evidence="2">Belongs to the KHG/KDPG aldolase family.</text>
</comment>
<gene>
    <name evidence="6" type="ORF">BC102111_02566</name>
</gene>
<dbReference type="GO" id="GO:0008674">
    <property type="term" value="F:2-dehydro-3-deoxy-6-phosphogalactonate aldolase activity"/>
    <property type="evidence" value="ECO:0007669"/>
    <property type="project" value="UniProtKB-EC"/>
</dbReference>
<dbReference type="GeneID" id="99772306"/>
<organism evidence="6 7">
    <name type="scientific">Brevibacterium casei CIP 102111</name>
    <dbReference type="NCBI Taxonomy" id="1255625"/>
    <lineage>
        <taxon>Bacteria</taxon>
        <taxon>Bacillati</taxon>
        <taxon>Actinomycetota</taxon>
        <taxon>Actinomycetes</taxon>
        <taxon>Micrococcales</taxon>
        <taxon>Brevibacteriaceae</taxon>
        <taxon>Brevibacterium</taxon>
    </lineage>
</organism>
<dbReference type="RefSeq" id="WP_101624527.1">
    <property type="nucleotide sequence ID" value="NZ_FXZC01000005.1"/>
</dbReference>
<evidence type="ECO:0000256" key="2">
    <source>
        <dbReference type="ARBA" id="ARBA00006906"/>
    </source>
</evidence>
<accession>A0A2H1JTR7</accession>
<evidence type="ECO:0000313" key="6">
    <source>
        <dbReference type="EMBL" id="SMX90886.1"/>
    </source>
</evidence>
<dbReference type="PANTHER" id="PTHR30246:SF1">
    <property type="entry name" value="2-DEHYDRO-3-DEOXY-6-PHOSPHOGALACTONATE ALDOLASE-RELATED"/>
    <property type="match status" value="1"/>
</dbReference>
<reference evidence="6 7" key="1">
    <citation type="submission" date="2017-03" db="EMBL/GenBank/DDBJ databases">
        <authorList>
            <person name="Afonso C.L."/>
            <person name="Miller P.J."/>
            <person name="Scott M.A."/>
            <person name="Spackman E."/>
            <person name="Goraichik I."/>
            <person name="Dimitrov K.M."/>
            <person name="Suarez D.L."/>
            <person name="Swayne D.E."/>
        </authorList>
    </citation>
    <scope>NUCLEOTIDE SEQUENCE [LARGE SCALE GENOMIC DNA]</scope>
    <source>
        <strain evidence="6 7">CIP 102111</strain>
    </source>
</reference>
<evidence type="ECO:0000313" key="7">
    <source>
        <dbReference type="Proteomes" id="UP000234333"/>
    </source>
</evidence>
<keyword evidence="4 6" id="KW-0456">Lyase</keyword>
<dbReference type="InterPro" id="IPR000887">
    <property type="entry name" value="Aldlse_KDPG_KHG"/>
</dbReference>
<dbReference type="Proteomes" id="UP000234333">
    <property type="component" value="Unassembled WGS sequence"/>
</dbReference>
<comment type="pathway">
    <text evidence="1">Carbohydrate acid metabolism.</text>
</comment>
<sequence length="210" mass="21492">MTAHDIPAGLIAILRGVRPDEVVDVAAGIVEAGFSAIEVPLNSPDPLDSIASLVREFGNRVEVGAGTVLTADQVDECAAAGAEIIVSPDVDPAVIARTLDRGLTPYPGAATPTEAFAALKAGARRIKVFPSAAVGISGMRAWREVMPPDVRLLPVGGVGPEDIAAWHEAGAAGFGIGSAVYRRGDSPESVRARAEAIASAWAAVHRSSAD</sequence>
<dbReference type="PANTHER" id="PTHR30246">
    <property type="entry name" value="2-KETO-3-DEOXY-6-PHOSPHOGLUCONATE ALDOLASE"/>
    <property type="match status" value="1"/>
</dbReference>
<dbReference type="InterPro" id="IPR013785">
    <property type="entry name" value="Aldolase_TIM"/>
</dbReference>
<evidence type="ECO:0000256" key="4">
    <source>
        <dbReference type="ARBA" id="ARBA00023239"/>
    </source>
</evidence>
<dbReference type="NCBIfam" id="NF006600">
    <property type="entry name" value="PRK09140.1"/>
    <property type="match status" value="1"/>
</dbReference>
<keyword evidence="5" id="KW-0119">Carbohydrate metabolism</keyword>
<dbReference type="CDD" id="cd00452">
    <property type="entry name" value="KDPG_aldolase"/>
    <property type="match status" value="1"/>
</dbReference>
<dbReference type="Gene3D" id="3.20.20.70">
    <property type="entry name" value="Aldolase class I"/>
    <property type="match status" value="1"/>
</dbReference>
<evidence type="ECO:0000256" key="1">
    <source>
        <dbReference type="ARBA" id="ARBA00004761"/>
    </source>
</evidence>
<proteinExistence type="inferred from homology"/>
<dbReference type="SUPFAM" id="SSF51569">
    <property type="entry name" value="Aldolase"/>
    <property type="match status" value="1"/>
</dbReference>
<dbReference type="Pfam" id="PF01081">
    <property type="entry name" value="Aldolase"/>
    <property type="match status" value="1"/>
</dbReference>
<evidence type="ECO:0000256" key="5">
    <source>
        <dbReference type="ARBA" id="ARBA00023277"/>
    </source>
</evidence>
<name>A0A2H1JTR7_9MICO</name>
<evidence type="ECO:0000256" key="3">
    <source>
        <dbReference type="ARBA" id="ARBA00011233"/>
    </source>
</evidence>
<protein>
    <submittedName>
        <fullName evidence="6">2-dehydro-3-deoxyphosphogalactonate aldolase</fullName>
        <ecNumber evidence="6">4.1.2.21</ecNumber>
    </submittedName>
</protein>
<dbReference type="AlphaFoldDB" id="A0A2H1JTR7"/>
<dbReference type="EMBL" id="FXZC01000005">
    <property type="protein sequence ID" value="SMX90886.1"/>
    <property type="molecule type" value="Genomic_DNA"/>
</dbReference>
<comment type="subunit">
    <text evidence="3">Homotrimer.</text>
</comment>
<dbReference type="EC" id="4.1.2.21" evidence="6"/>